<keyword evidence="2" id="KW-1185">Reference proteome</keyword>
<dbReference type="EMBL" id="MLAK01001028">
    <property type="protein sequence ID" value="OHS98981.1"/>
    <property type="molecule type" value="Genomic_DNA"/>
</dbReference>
<protein>
    <submittedName>
        <fullName evidence="1">Uncharacterized protein</fullName>
    </submittedName>
</protein>
<evidence type="ECO:0000313" key="2">
    <source>
        <dbReference type="Proteomes" id="UP000179807"/>
    </source>
</evidence>
<proteinExistence type="predicted"/>
<accession>A0A1J4JNA1</accession>
<dbReference type="OrthoDB" id="10262950at2759"/>
<dbReference type="RefSeq" id="XP_068352118.1">
    <property type="nucleotide sequence ID" value="XM_068509766.1"/>
</dbReference>
<reference evidence="1" key="1">
    <citation type="submission" date="2016-10" db="EMBL/GenBank/DDBJ databases">
        <authorList>
            <person name="Benchimol M."/>
            <person name="Almeida L.G."/>
            <person name="Vasconcelos A.T."/>
            <person name="Perreira-Neves A."/>
            <person name="Rosa I.A."/>
            <person name="Tasca T."/>
            <person name="Bogo M.R."/>
            <person name="de Souza W."/>
        </authorList>
    </citation>
    <scope>NUCLEOTIDE SEQUENCE [LARGE SCALE GENOMIC DNA]</scope>
    <source>
        <strain evidence="1">K</strain>
    </source>
</reference>
<dbReference type="AlphaFoldDB" id="A0A1J4JNA1"/>
<evidence type="ECO:0000313" key="1">
    <source>
        <dbReference type="EMBL" id="OHS98981.1"/>
    </source>
</evidence>
<dbReference type="Proteomes" id="UP000179807">
    <property type="component" value="Unassembled WGS sequence"/>
</dbReference>
<dbReference type="GeneID" id="94844470"/>
<sequence length="242" mass="26710">MTEAGRNVIEKVVLLVVDNAFGETPISKGQYQALDKLALRGQSGFLSTFTDSKDTLSQLIGVHYYSSESLSQELGPMKLSVLKDKSTYSGFGDVRSITGKSPKEIFDLIQVDFDSHGVIVVELNNLNILNEIVNLLLPLIDSTNHAICTICGYGPGSIIPKFQVPPVVDPSWRVIGPSVVDTLSVDHPMLFISASQQLTRVDKVSFFNEREIEEHNGMGVLPICQLFREFSYYTGSTWKYGA</sequence>
<gene>
    <name evidence="1" type="ORF">TRFO_34625</name>
</gene>
<name>A0A1J4JNA1_9EUKA</name>
<organism evidence="1 2">
    <name type="scientific">Tritrichomonas foetus</name>
    <dbReference type="NCBI Taxonomy" id="1144522"/>
    <lineage>
        <taxon>Eukaryota</taxon>
        <taxon>Metamonada</taxon>
        <taxon>Parabasalia</taxon>
        <taxon>Tritrichomonadida</taxon>
        <taxon>Tritrichomonadidae</taxon>
        <taxon>Tritrichomonas</taxon>
    </lineage>
</organism>
<comment type="caution">
    <text evidence="1">The sequence shown here is derived from an EMBL/GenBank/DDBJ whole genome shotgun (WGS) entry which is preliminary data.</text>
</comment>
<dbReference type="VEuPathDB" id="TrichDB:TRFO_34625"/>